<dbReference type="EMBL" id="JBBNAE010000004">
    <property type="protein sequence ID" value="KAK9130401.1"/>
    <property type="molecule type" value="Genomic_DNA"/>
</dbReference>
<sequence length="107" mass="12202">MRSLNMSSFFNFKSRSAEIQRMREEMSQLAKEAGDDPPLPPPPRPSHQETLTPPTAVPTPALDANDVYHPTMYEPEDKEQTNLAPLQQEWIDAFSDTHPLSRPDRDI</sequence>
<comment type="caution">
    <text evidence="2">The sequence shown here is derived from an EMBL/GenBank/DDBJ whole genome shotgun (WGS) entry which is preliminary data.</text>
</comment>
<dbReference type="Proteomes" id="UP001417504">
    <property type="component" value="Unassembled WGS sequence"/>
</dbReference>
<gene>
    <name evidence="2" type="ORF">Sjap_010888</name>
</gene>
<feature type="region of interest" description="Disordered" evidence="1">
    <location>
        <begin position="20"/>
        <end position="107"/>
    </location>
</feature>
<evidence type="ECO:0000313" key="2">
    <source>
        <dbReference type="EMBL" id="KAK9130401.1"/>
    </source>
</evidence>
<proteinExistence type="predicted"/>
<evidence type="ECO:0000256" key="1">
    <source>
        <dbReference type="SAM" id="MobiDB-lite"/>
    </source>
</evidence>
<keyword evidence="3" id="KW-1185">Reference proteome</keyword>
<name>A0AAP0JA99_9MAGN</name>
<accession>A0AAP0JA99</accession>
<evidence type="ECO:0000313" key="3">
    <source>
        <dbReference type="Proteomes" id="UP001417504"/>
    </source>
</evidence>
<feature type="compositionally biased region" description="Low complexity" evidence="1">
    <location>
        <begin position="50"/>
        <end position="62"/>
    </location>
</feature>
<dbReference type="AlphaFoldDB" id="A0AAP0JA99"/>
<reference evidence="2 3" key="1">
    <citation type="submission" date="2024-01" db="EMBL/GenBank/DDBJ databases">
        <title>Genome assemblies of Stephania.</title>
        <authorList>
            <person name="Yang L."/>
        </authorList>
    </citation>
    <scope>NUCLEOTIDE SEQUENCE [LARGE SCALE GENOMIC DNA]</scope>
    <source>
        <strain evidence="2">QJT</strain>
        <tissue evidence="2">Leaf</tissue>
    </source>
</reference>
<organism evidence="2 3">
    <name type="scientific">Stephania japonica</name>
    <dbReference type="NCBI Taxonomy" id="461633"/>
    <lineage>
        <taxon>Eukaryota</taxon>
        <taxon>Viridiplantae</taxon>
        <taxon>Streptophyta</taxon>
        <taxon>Embryophyta</taxon>
        <taxon>Tracheophyta</taxon>
        <taxon>Spermatophyta</taxon>
        <taxon>Magnoliopsida</taxon>
        <taxon>Ranunculales</taxon>
        <taxon>Menispermaceae</taxon>
        <taxon>Menispermoideae</taxon>
        <taxon>Cissampelideae</taxon>
        <taxon>Stephania</taxon>
    </lineage>
</organism>
<protein>
    <submittedName>
        <fullName evidence="2">Uncharacterized protein</fullName>
    </submittedName>
</protein>